<dbReference type="EMBL" id="JBBHLD010000003">
    <property type="protein sequence ID" value="MEJ5904141.1"/>
    <property type="molecule type" value="Genomic_DNA"/>
</dbReference>
<accession>A0ABU8R2N6</accession>
<name>A0ABU8R2N6_9PSED</name>
<keyword evidence="2" id="KW-1185">Reference proteome</keyword>
<organism evidence="1 2">
    <name type="scientific">Pseudomonas kermanshahensis</name>
    <dbReference type="NCBI Taxonomy" id="2745482"/>
    <lineage>
        <taxon>Bacteria</taxon>
        <taxon>Pseudomonadati</taxon>
        <taxon>Pseudomonadota</taxon>
        <taxon>Gammaproteobacteria</taxon>
        <taxon>Pseudomonadales</taxon>
        <taxon>Pseudomonadaceae</taxon>
        <taxon>Pseudomonas</taxon>
    </lineage>
</organism>
<comment type="caution">
    <text evidence="1">The sequence shown here is derived from an EMBL/GenBank/DDBJ whole genome shotgun (WGS) entry which is preliminary data.</text>
</comment>
<evidence type="ECO:0000313" key="2">
    <source>
        <dbReference type="Proteomes" id="UP001377692"/>
    </source>
</evidence>
<evidence type="ECO:0008006" key="3">
    <source>
        <dbReference type="Google" id="ProtNLM"/>
    </source>
</evidence>
<gene>
    <name evidence="1" type="ORF">V7V80_05530</name>
</gene>
<evidence type="ECO:0000313" key="1">
    <source>
        <dbReference type="EMBL" id="MEJ5904141.1"/>
    </source>
</evidence>
<protein>
    <recommendedName>
        <fullName evidence="3">Integrase</fullName>
    </recommendedName>
</protein>
<dbReference type="Proteomes" id="UP001377692">
    <property type="component" value="Unassembled WGS sequence"/>
</dbReference>
<proteinExistence type="predicted"/>
<sequence>MNKQLQSKARLPIAGRKGVIALHSKSGMVTAYRNAGAVVEEHATKSLSVRVLSSGTSRGRTSRAPHLSDMEKELAELKKVVAALAVRSVIEDEVLNFDQEGMTVLDADIADQLLDNPPEPNEALRNLLALR</sequence>
<dbReference type="RefSeq" id="WP_186675827.1">
    <property type="nucleotide sequence ID" value="NZ_JABWRY020000001.1"/>
</dbReference>
<reference evidence="1 2" key="1">
    <citation type="submission" date="2024-02" db="EMBL/GenBank/DDBJ databases">
        <title>Identification of pathogenicity and growth-promoting functions of Pseudomonas putida variants.</title>
        <authorList>
            <person name="Sun J."/>
        </authorList>
    </citation>
    <scope>NUCLEOTIDE SEQUENCE [LARGE SCALE GENOMIC DNA]</scope>
    <source>
        <strain evidence="1 2">A04</strain>
    </source>
</reference>